<dbReference type="Pfam" id="PF13692">
    <property type="entry name" value="Glyco_trans_1_4"/>
    <property type="match status" value="1"/>
</dbReference>
<dbReference type="RefSeq" id="WP_133609257.1">
    <property type="nucleotide sequence ID" value="NZ_SNXW01000006.1"/>
</dbReference>
<dbReference type="AlphaFoldDB" id="A0A4R6R938"/>
<dbReference type="Proteomes" id="UP000294593">
    <property type="component" value="Unassembled WGS sequence"/>
</dbReference>
<gene>
    <name evidence="1" type="ORF">EV672_10661</name>
</gene>
<name>A0A4R6R938_9BURK</name>
<protein>
    <submittedName>
        <fullName evidence="1">Glycosyl transferase family 4</fullName>
    </submittedName>
</protein>
<keyword evidence="1" id="KW-0808">Transferase</keyword>
<dbReference type="SUPFAM" id="SSF53756">
    <property type="entry name" value="UDP-Glycosyltransferase/glycogen phosphorylase"/>
    <property type="match status" value="1"/>
</dbReference>
<reference evidence="1 2" key="1">
    <citation type="submission" date="2019-03" db="EMBL/GenBank/DDBJ databases">
        <title>Genomic Encyclopedia of Type Strains, Phase IV (KMG-IV): sequencing the most valuable type-strain genomes for metagenomic binning, comparative biology and taxonomic classification.</title>
        <authorList>
            <person name="Goeker M."/>
        </authorList>
    </citation>
    <scope>NUCLEOTIDE SEQUENCE [LARGE SCALE GENOMIC DNA]</scope>
    <source>
        <strain evidence="1 2">DSM 11901</strain>
    </source>
</reference>
<dbReference type="OrthoDB" id="9816564at2"/>
<evidence type="ECO:0000313" key="1">
    <source>
        <dbReference type="EMBL" id="TDP82107.1"/>
    </source>
</evidence>
<organism evidence="1 2">
    <name type="scientific">Aquabacterium commune</name>
    <dbReference type="NCBI Taxonomy" id="70586"/>
    <lineage>
        <taxon>Bacteria</taxon>
        <taxon>Pseudomonadati</taxon>
        <taxon>Pseudomonadota</taxon>
        <taxon>Betaproteobacteria</taxon>
        <taxon>Burkholderiales</taxon>
        <taxon>Aquabacterium</taxon>
    </lineage>
</organism>
<dbReference type="PANTHER" id="PTHR12526:SF600">
    <property type="entry name" value="GLYCOSYL TRANSFERASE GROUP 1"/>
    <property type="match status" value="1"/>
</dbReference>
<keyword evidence="2" id="KW-1185">Reference proteome</keyword>
<dbReference type="GO" id="GO:0016757">
    <property type="term" value="F:glycosyltransferase activity"/>
    <property type="evidence" value="ECO:0007669"/>
    <property type="project" value="TreeGrafter"/>
</dbReference>
<evidence type="ECO:0000313" key="2">
    <source>
        <dbReference type="Proteomes" id="UP000294593"/>
    </source>
</evidence>
<dbReference type="Gene3D" id="3.40.50.2000">
    <property type="entry name" value="Glycogen Phosphorylase B"/>
    <property type="match status" value="2"/>
</dbReference>
<dbReference type="CDD" id="cd03801">
    <property type="entry name" value="GT4_PimA-like"/>
    <property type="match status" value="1"/>
</dbReference>
<comment type="caution">
    <text evidence="1">The sequence shown here is derived from an EMBL/GenBank/DDBJ whole genome shotgun (WGS) entry which is preliminary data.</text>
</comment>
<proteinExistence type="predicted"/>
<sequence length="429" mass="46167">MSSKSISIAPERGSCLIVTGLSLDNLGMSRHGIYQRFRMLMEAAADTGLSLELVCAEGELVKAAAPGACAQLEAGILQHWGLTCKVMSIARLVEDSRIPYLIQQLAGCVSHTWSPFHRAARAGGQMAQLNEVIAPRHRLLLAHRLGSMAILLDCTSTLPCVFDMDDVEHVVHMRRMDLGGNVRERLLARIALPALKRLERAAVRRAALTLVCAGDDAKLMQGLAGVSDARIAVVPNGVTVVEPGAPDLSAPPVLLMVGIYSYEPNAEGARFFIEQAWPMIRRAVPTAEVWFVGASPQSIGDAERVPEGVKLLGFVDDIESAYAAASVVICPILTGGGTRIKLVEAAVREKAIVSTTVGAEGLAFIDGCHALLRDDAEGFAHACVQLLMIPDLNRQLGQAVRRLAADRYDRSMIRQSLTQRLRAVMRADG</sequence>
<dbReference type="EMBL" id="SNXW01000006">
    <property type="protein sequence ID" value="TDP82107.1"/>
    <property type="molecule type" value="Genomic_DNA"/>
</dbReference>
<accession>A0A4R6R938</accession>
<dbReference type="PANTHER" id="PTHR12526">
    <property type="entry name" value="GLYCOSYLTRANSFERASE"/>
    <property type="match status" value="1"/>
</dbReference>